<proteinExistence type="predicted"/>
<protein>
    <submittedName>
        <fullName evidence="1">Uncharacterized protein</fullName>
    </submittedName>
</protein>
<reference evidence="1" key="1">
    <citation type="journal article" date="2023" name="G3 (Bethesda)">
        <title>A reference genome for the long-term kleptoplast-retaining sea slug Elysia crispata morphotype clarki.</title>
        <authorList>
            <person name="Eastman K.E."/>
            <person name="Pendleton A.L."/>
            <person name="Shaikh M.A."/>
            <person name="Suttiyut T."/>
            <person name="Ogas R."/>
            <person name="Tomko P."/>
            <person name="Gavelis G."/>
            <person name="Widhalm J.R."/>
            <person name="Wisecaver J.H."/>
        </authorList>
    </citation>
    <scope>NUCLEOTIDE SEQUENCE</scope>
    <source>
        <strain evidence="1">ECLA1</strain>
    </source>
</reference>
<evidence type="ECO:0000313" key="2">
    <source>
        <dbReference type="Proteomes" id="UP001283361"/>
    </source>
</evidence>
<dbReference type="EMBL" id="JAWDGP010004208">
    <property type="protein sequence ID" value="KAK3766599.1"/>
    <property type="molecule type" value="Genomic_DNA"/>
</dbReference>
<evidence type="ECO:0000313" key="1">
    <source>
        <dbReference type="EMBL" id="KAK3766599.1"/>
    </source>
</evidence>
<accession>A0AAE0ZC00</accession>
<dbReference type="AlphaFoldDB" id="A0AAE0ZC00"/>
<organism evidence="1 2">
    <name type="scientific">Elysia crispata</name>
    <name type="common">lettuce slug</name>
    <dbReference type="NCBI Taxonomy" id="231223"/>
    <lineage>
        <taxon>Eukaryota</taxon>
        <taxon>Metazoa</taxon>
        <taxon>Spiralia</taxon>
        <taxon>Lophotrochozoa</taxon>
        <taxon>Mollusca</taxon>
        <taxon>Gastropoda</taxon>
        <taxon>Heterobranchia</taxon>
        <taxon>Euthyneura</taxon>
        <taxon>Panpulmonata</taxon>
        <taxon>Sacoglossa</taxon>
        <taxon>Placobranchoidea</taxon>
        <taxon>Plakobranchidae</taxon>
        <taxon>Elysia</taxon>
    </lineage>
</organism>
<keyword evidence="2" id="KW-1185">Reference proteome</keyword>
<sequence length="213" mass="23955">MTRSDQGEKEERISDLIKTVFQQIIRYLRKPQKMYFRQRLYFSCNPSTTRLRMTCDHWEGVIDGQSGDSGQSGSSTSRAKRIYPGSLGASGLGGVEVSSNRNPTIRLGKFQTGLHVLGIDSSPPGSTKCALHTGYPMSMGRAKQENGNRPCLSGCLTNFRFRRKWKSAVEIYCVSTLDRNKISHCRQSQSGWKEQTRDSVSRNCTGCKFTELH</sequence>
<gene>
    <name evidence="1" type="ORF">RRG08_042379</name>
</gene>
<comment type="caution">
    <text evidence="1">The sequence shown here is derived from an EMBL/GenBank/DDBJ whole genome shotgun (WGS) entry which is preliminary data.</text>
</comment>
<dbReference type="Proteomes" id="UP001283361">
    <property type="component" value="Unassembled WGS sequence"/>
</dbReference>
<name>A0AAE0ZC00_9GAST</name>